<dbReference type="Gene3D" id="1.25.40.10">
    <property type="entry name" value="Tetratricopeptide repeat domain"/>
    <property type="match status" value="4"/>
</dbReference>
<gene>
    <name evidence="3" type="ORF">EVOR1521_LOCUS24228</name>
</gene>
<feature type="repeat" description="PPR" evidence="2">
    <location>
        <begin position="521"/>
        <end position="555"/>
    </location>
</feature>
<dbReference type="PANTHER" id="PTHR46128">
    <property type="entry name" value="MITOCHONDRIAL GROUP I INTRON SPLICING FACTOR CCM1"/>
    <property type="match status" value="1"/>
</dbReference>
<dbReference type="Pfam" id="PF01535">
    <property type="entry name" value="PPR"/>
    <property type="match status" value="2"/>
</dbReference>
<reference evidence="3" key="1">
    <citation type="submission" date="2023-08" db="EMBL/GenBank/DDBJ databases">
        <authorList>
            <person name="Chen Y."/>
            <person name="Shah S."/>
            <person name="Dougan E. K."/>
            <person name="Thang M."/>
            <person name="Chan C."/>
        </authorList>
    </citation>
    <scope>NUCLEOTIDE SEQUENCE</scope>
</reference>
<evidence type="ECO:0000313" key="4">
    <source>
        <dbReference type="Proteomes" id="UP001178507"/>
    </source>
</evidence>
<evidence type="ECO:0000256" key="1">
    <source>
        <dbReference type="ARBA" id="ARBA00007626"/>
    </source>
</evidence>
<dbReference type="NCBIfam" id="TIGR00756">
    <property type="entry name" value="PPR"/>
    <property type="match status" value="3"/>
</dbReference>
<dbReference type="InterPro" id="IPR050872">
    <property type="entry name" value="PPR_P_subfamily"/>
</dbReference>
<dbReference type="PANTHER" id="PTHR46128:SF329">
    <property type="entry name" value="MITOCHONDRIAL GROUP I INTRON SPLICING FACTOR DMR1"/>
    <property type="match status" value="1"/>
</dbReference>
<comment type="caution">
    <text evidence="3">The sequence shown here is derived from an EMBL/GenBank/DDBJ whole genome shotgun (WGS) entry which is preliminary data.</text>
</comment>
<dbReference type="InterPro" id="IPR011990">
    <property type="entry name" value="TPR-like_helical_dom_sf"/>
</dbReference>
<feature type="repeat" description="PPR" evidence="2">
    <location>
        <begin position="448"/>
        <end position="482"/>
    </location>
</feature>
<protein>
    <recommendedName>
        <fullName evidence="5">Pentatricopeptide repeat-containing protein, chloroplastic</fullName>
    </recommendedName>
</protein>
<organism evidence="3 4">
    <name type="scientific">Effrenium voratum</name>
    <dbReference type="NCBI Taxonomy" id="2562239"/>
    <lineage>
        <taxon>Eukaryota</taxon>
        <taxon>Sar</taxon>
        <taxon>Alveolata</taxon>
        <taxon>Dinophyceae</taxon>
        <taxon>Suessiales</taxon>
        <taxon>Symbiodiniaceae</taxon>
        <taxon>Effrenium</taxon>
    </lineage>
</organism>
<dbReference type="Pfam" id="PF13812">
    <property type="entry name" value="PPR_3"/>
    <property type="match status" value="2"/>
</dbReference>
<accession>A0AA36N6T0</accession>
<dbReference type="Proteomes" id="UP001178507">
    <property type="component" value="Unassembled WGS sequence"/>
</dbReference>
<feature type="repeat" description="PPR" evidence="2">
    <location>
        <begin position="343"/>
        <end position="377"/>
    </location>
</feature>
<evidence type="ECO:0000256" key="2">
    <source>
        <dbReference type="PROSITE-ProRule" id="PRU00708"/>
    </source>
</evidence>
<feature type="repeat" description="PPR" evidence="2">
    <location>
        <begin position="378"/>
        <end position="412"/>
    </location>
</feature>
<name>A0AA36N6T0_9DINO</name>
<dbReference type="InterPro" id="IPR002885">
    <property type="entry name" value="PPR_rpt"/>
</dbReference>
<sequence>MRRSATCATPCTWLRRNGELDVCLPLDFRIEVALAASLGPVAELPGAAEGSEALFWQGGSFGLSVAACEFPDAQLVLEDDGASPKSRSFWQRRRQQLLSAGLSPGEVAQGSSSYAFVFHESGDGELGPQEVLYMARLCAFDTGHQQFQKLDTEERCSPPHLQSSDELLTLLTGDVNETTRELRNASSFGSTWLMDSAPFIYNSWAFFRKKRRWQEALAILPQMVDRPDSAAFGALIAACSQGLAWQVTLSLLKDALQEPRSFFDERPVADTVMFNDTMAAAMKSRQWQQVLALFERQSSTHKYSGYSPNVGSFGIALKACEQGHQWPLGLHLLEMCHADLQPNTVTYNTYISLCGQVRRWQDALATFQRLKKQKLRPSVVTYGALIAACGKAEEPIKALRLLSEMRSARFDPGVIAVSAAISACERGHLWQEAIRLFDELRHSEHKPDITAFNATISACEKGSRWEEALAFFQDLQDGGTQVKPVSITYNAAISACGKASQWQRALGLFSELQENLWVQPDGITFNASINACTVSAQWQQALSVFEALLESNLEPDVIACNSLLGAFGDHWQHALQLLQAMPEMSPWPDQLSYREAVISSCRASAWEMALALRDDDMQQNGIDPDIAGSSALLMECQHRGLPQLDLLTALPALQEGGHSGEEVEAFWSAATMLAGDGERHLEQVIQRAKEWRGSLSGLYSKESWSFCDMC</sequence>
<evidence type="ECO:0008006" key="5">
    <source>
        <dbReference type="Google" id="ProtNLM"/>
    </source>
</evidence>
<dbReference type="PROSITE" id="PS51375">
    <property type="entry name" value="PPR"/>
    <property type="match status" value="4"/>
</dbReference>
<evidence type="ECO:0000313" key="3">
    <source>
        <dbReference type="EMBL" id="CAJ1401000.1"/>
    </source>
</evidence>
<proteinExistence type="inferred from homology"/>
<comment type="similarity">
    <text evidence="1">Belongs to the PPR family. P subfamily.</text>
</comment>
<dbReference type="AlphaFoldDB" id="A0AA36N6T0"/>
<keyword evidence="4" id="KW-1185">Reference proteome</keyword>
<dbReference type="EMBL" id="CAUJNA010003394">
    <property type="protein sequence ID" value="CAJ1401000.1"/>
    <property type="molecule type" value="Genomic_DNA"/>
</dbReference>